<accession>A0A367ZUL5</accession>
<evidence type="ECO:0000256" key="1">
    <source>
        <dbReference type="SAM" id="Phobius"/>
    </source>
</evidence>
<organism evidence="2 3">
    <name type="scientific">Candidatus Ozemobacter sibiricus</name>
    <dbReference type="NCBI Taxonomy" id="2268124"/>
    <lineage>
        <taxon>Bacteria</taxon>
        <taxon>Candidatus Ozemobacteria</taxon>
        <taxon>Candidatus Ozemobacterales</taxon>
        <taxon>Candidatus Ozemobacteraceae</taxon>
        <taxon>Candidatus Ozemobacter</taxon>
    </lineage>
</organism>
<sequence>MSPLPWIEEAARFGFALIGVLVPCLLASILARIAWRKNGARRLAYALGAALTAAAGLAAFWALVHDTVARIYRSQADLAYREGNLVSAQALYVESLLWQDDLATRDRLARALLANGNLPEVQAMLADIRRRRAPAPPSPLENYLWGVLDFFAERPASAVHRLEPVVDHGELGWNARLLLSILYFEQGRPAAAMPYMAAFQSIPATRPDHAYLLALLAEHERRSDEARALVAKFPPGTLSPFWERRLAHWRPPAVTAPPPAVDRPLPTVLDAEPGWVPMTASLPTLLAPSTATASPSATAPMVQEVAP</sequence>
<dbReference type="AlphaFoldDB" id="A0A367ZUL5"/>
<dbReference type="Gene3D" id="1.25.40.10">
    <property type="entry name" value="Tetratricopeptide repeat domain"/>
    <property type="match status" value="1"/>
</dbReference>
<evidence type="ECO:0008006" key="4">
    <source>
        <dbReference type="Google" id="ProtNLM"/>
    </source>
</evidence>
<feature type="transmembrane region" description="Helical" evidence="1">
    <location>
        <begin position="12"/>
        <end position="31"/>
    </location>
</feature>
<evidence type="ECO:0000313" key="3">
    <source>
        <dbReference type="Proteomes" id="UP000252355"/>
    </source>
</evidence>
<dbReference type="InterPro" id="IPR011990">
    <property type="entry name" value="TPR-like_helical_dom_sf"/>
</dbReference>
<comment type="caution">
    <text evidence="2">The sequence shown here is derived from an EMBL/GenBank/DDBJ whole genome shotgun (WGS) entry which is preliminary data.</text>
</comment>
<keyword evidence="1" id="KW-0472">Membrane</keyword>
<name>A0A367ZUL5_9BACT</name>
<feature type="transmembrane region" description="Helical" evidence="1">
    <location>
        <begin position="43"/>
        <end position="64"/>
    </location>
</feature>
<dbReference type="Proteomes" id="UP000252355">
    <property type="component" value="Unassembled WGS sequence"/>
</dbReference>
<proteinExistence type="predicted"/>
<gene>
    <name evidence="2" type="ORF">OZSIB_2408</name>
</gene>
<reference evidence="2 3" key="1">
    <citation type="submission" date="2018-05" db="EMBL/GenBank/DDBJ databases">
        <title>A metagenomic window into the 2 km-deep terrestrial subsurface aquifer revealed taxonomically and functionally diverse microbial community comprising novel uncultured bacterial lineages.</title>
        <authorList>
            <person name="Kadnikov V.V."/>
            <person name="Mardanov A.V."/>
            <person name="Beletsky A.V."/>
            <person name="Banks D."/>
            <person name="Pimenov N.V."/>
            <person name="Frank Y.A."/>
            <person name="Karnachuk O.V."/>
            <person name="Ravin N.V."/>
        </authorList>
    </citation>
    <scope>NUCLEOTIDE SEQUENCE [LARGE SCALE GENOMIC DNA]</scope>
    <source>
        <strain evidence="2">BY5</strain>
    </source>
</reference>
<keyword evidence="1" id="KW-0812">Transmembrane</keyword>
<keyword evidence="1" id="KW-1133">Transmembrane helix</keyword>
<dbReference type="SUPFAM" id="SSF48452">
    <property type="entry name" value="TPR-like"/>
    <property type="match status" value="1"/>
</dbReference>
<evidence type="ECO:0000313" key="2">
    <source>
        <dbReference type="EMBL" id="RCK81031.1"/>
    </source>
</evidence>
<protein>
    <recommendedName>
        <fullName evidence="4">Tetratricopeptide repeat protein</fullName>
    </recommendedName>
</protein>
<dbReference type="EMBL" id="QOQW01000003">
    <property type="protein sequence ID" value="RCK81031.1"/>
    <property type="molecule type" value="Genomic_DNA"/>
</dbReference>